<dbReference type="Pfam" id="PF13343">
    <property type="entry name" value="SBP_bac_6"/>
    <property type="match status" value="1"/>
</dbReference>
<proteinExistence type="predicted"/>
<reference evidence="3" key="1">
    <citation type="submission" date="2016-10" db="EMBL/GenBank/DDBJ databases">
        <authorList>
            <person name="Varghese N."/>
            <person name="Submissions S."/>
        </authorList>
    </citation>
    <scope>NUCLEOTIDE SEQUENCE [LARGE SCALE GENOMIC DNA]</scope>
    <source>
        <strain evidence="3">NRRL B-59562</strain>
    </source>
</reference>
<gene>
    <name evidence="2" type="ORF">SAMN05216287_2121</name>
</gene>
<dbReference type="InterPro" id="IPR006311">
    <property type="entry name" value="TAT_signal"/>
</dbReference>
<dbReference type="OrthoDB" id="305758at2"/>
<dbReference type="SUPFAM" id="SSF53850">
    <property type="entry name" value="Periplasmic binding protein-like II"/>
    <property type="match status" value="1"/>
</dbReference>
<dbReference type="EMBL" id="FNNU01000003">
    <property type="protein sequence ID" value="SDX10794.1"/>
    <property type="molecule type" value="Genomic_DNA"/>
</dbReference>
<dbReference type="PANTHER" id="PTHR30006:SF24">
    <property type="entry name" value="SLL0237 PROTEIN"/>
    <property type="match status" value="1"/>
</dbReference>
<dbReference type="STRING" id="1007099.SAMN05216287_2121"/>
<accession>A0A1H2Z1K5</accession>
<dbReference type="Proteomes" id="UP000243778">
    <property type="component" value="Unassembled WGS sequence"/>
</dbReference>
<keyword evidence="1" id="KW-0732">Signal</keyword>
<dbReference type="RefSeq" id="WP_139210703.1">
    <property type="nucleotide sequence ID" value="NZ_FNNU01000003.1"/>
</dbReference>
<organism evidence="2 3">
    <name type="scientific">Pseudomonas kuykendallii</name>
    <dbReference type="NCBI Taxonomy" id="1007099"/>
    <lineage>
        <taxon>Bacteria</taxon>
        <taxon>Pseudomonadati</taxon>
        <taxon>Pseudomonadota</taxon>
        <taxon>Gammaproteobacteria</taxon>
        <taxon>Pseudomonadales</taxon>
        <taxon>Pseudomonadaceae</taxon>
        <taxon>Pseudomonas</taxon>
    </lineage>
</organism>
<evidence type="ECO:0000256" key="1">
    <source>
        <dbReference type="ARBA" id="ARBA00022729"/>
    </source>
</evidence>
<dbReference type="PROSITE" id="PS51318">
    <property type="entry name" value="TAT"/>
    <property type="match status" value="1"/>
</dbReference>
<evidence type="ECO:0000313" key="3">
    <source>
        <dbReference type="Proteomes" id="UP000243778"/>
    </source>
</evidence>
<protein>
    <submittedName>
        <fullName evidence="2">ABC-type Fe3+ transport system, substrate-binding protein</fullName>
    </submittedName>
</protein>
<name>A0A1H2Z1K5_9PSED</name>
<keyword evidence="3" id="KW-1185">Reference proteome</keyword>
<sequence length="434" mass="47199">MSVHSFLSRRRLLGGMAQLGLFCAVRPLLAAPRELTVLTSYSETVLARIEEAFERAYPQYRLNLLWRMPHDAIGYLSQPRQGDVDVYWAASPRTFEALRQQGAWRALPVADAGLADHIGALPLLGPERAYRASELAGYGFAVDPQALAGLGVAPPKDWSDLADPRLAGRIALPVPSQVGFAPPMIDIVLQAYGWQRGWALWSEIAGLSYLVPRGSTFISDEVVGGRAAIGLSIDFFVASAIAGGARLEFLYPAHGGLNPGQIAIAAASRNGEAAEAFVSFVLSEAGQRVLADPDIRKLPVRESVYAQLPETYHNPFRNAAAGGYEYRGDAGSGRLGLIAALFEQMLVAQHERLVTLWAQLHQLEARRGQRLDDIRGQLGAPLIDEAQAADVQLLAGYRRNLEGATMQPDARELGWAALAEQRYRQVADSLQRLA</sequence>
<evidence type="ECO:0000313" key="2">
    <source>
        <dbReference type="EMBL" id="SDX10794.1"/>
    </source>
</evidence>
<dbReference type="AlphaFoldDB" id="A0A1H2Z1K5"/>
<dbReference type="Gene3D" id="3.40.190.10">
    <property type="entry name" value="Periplasmic binding protein-like II"/>
    <property type="match status" value="2"/>
</dbReference>
<dbReference type="PANTHER" id="PTHR30006">
    <property type="entry name" value="THIAMINE-BINDING PERIPLASMIC PROTEIN-RELATED"/>
    <property type="match status" value="1"/>
</dbReference>